<dbReference type="OrthoDB" id="10536133at2759"/>
<dbReference type="AlphaFoldDB" id="A0A8J4REJ7"/>
<protein>
    <submittedName>
        <fullName evidence="2">Uncharacterized protein</fullName>
    </submittedName>
</protein>
<name>A0A8J4REJ7_9ROSI</name>
<dbReference type="Proteomes" id="UP000737018">
    <property type="component" value="Unassembled WGS sequence"/>
</dbReference>
<keyword evidence="3" id="KW-1185">Reference proteome</keyword>
<gene>
    <name evidence="2" type="ORF">CMV_010807</name>
</gene>
<evidence type="ECO:0000313" key="2">
    <source>
        <dbReference type="EMBL" id="KAF3964970.1"/>
    </source>
</evidence>
<sequence>MDFYCKELVDEDKDLAFCYLGYLELWIFICVGLLIQDENSQTQNLGRTVNREGTKKKRNRETGRVPKAVHCALQSKGKESRVHPNHTPSVPLLNLDHQTAEPTSTKEFLFWFTMWRETPKMLGRPIGTCV</sequence>
<reference evidence="2" key="1">
    <citation type="submission" date="2020-03" db="EMBL/GenBank/DDBJ databases">
        <title>Castanea mollissima Vanexum genome sequencing.</title>
        <authorList>
            <person name="Staton M."/>
        </authorList>
    </citation>
    <scope>NUCLEOTIDE SEQUENCE</scope>
    <source>
        <tissue evidence="2">Leaf</tissue>
    </source>
</reference>
<accession>A0A8J4REJ7</accession>
<proteinExistence type="predicted"/>
<feature type="transmembrane region" description="Helical" evidence="1">
    <location>
        <begin position="16"/>
        <end position="35"/>
    </location>
</feature>
<keyword evidence="1" id="KW-0472">Membrane</keyword>
<comment type="caution">
    <text evidence="2">The sequence shown here is derived from an EMBL/GenBank/DDBJ whole genome shotgun (WGS) entry which is preliminary data.</text>
</comment>
<keyword evidence="1" id="KW-1133">Transmembrane helix</keyword>
<evidence type="ECO:0000313" key="3">
    <source>
        <dbReference type="Proteomes" id="UP000737018"/>
    </source>
</evidence>
<evidence type="ECO:0000256" key="1">
    <source>
        <dbReference type="SAM" id="Phobius"/>
    </source>
</evidence>
<organism evidence="2 3">
    <name type="scientific">Castanea mollissima</name>
    <name type="common">Chinese chestnut</name>
    <dbReference type="NCBI Taxonomy" id="60419"/>
    <lineage>
        <taxon>Eukaryota</taxon>
        <taxon>Viridiplantae</taxon>
        <taxon>Streptophyta</taxon>
        <taxon>Embryophyta</taxon>
        <taxon>Tracheophyta</taxon>
        <taxon>Spermatophyta</taxon>
        <taxon>Magnoliopsida</taxon>
        <taxon>eudicotyledons</taxon>
        <taxon>Gunneridae</taxon>
        <taxon>Pentapetalae</taxon>
        <taxon>rosids</taxon>
        <taxon>fabids</taxon>
        <taxon>Fagales</taxon>
        <taxon>Fagaceae</taxon>
        <taxon>Castanea</taxon>
    </lineage>
</organism>
<keyword evidence="1" id="KW-0812">Transmembrane</keyword>
<dbReference type="EMBL" id="JRKL02001284">
    <property type="protein sequence ID" value="KAF3964970.1"/>
    <property type="molecule type" value="Genomic_DNA"/>
</dbReference>